<dbReference type="EC" id="2.3.1.179" evidence="3 14"/>
<dbReference type="KEGG" id="afx:JZ786_11885"/>
<dbReference type="PIRSF" id="PIRSF000447">
    <property type="entry name" value="KAS_II"/>
    <property type="match status" value="1"/>
</dbReference>
<evidence type="ECO:0000256" key="11">
    <source>
        <dbReference type="ARBA" id="ARBA00024006"/>
    </source>
</evidence>
<dbReference type="InterPro" id="IPR020841">
    <property type="entry name" value="PKS_Beta-ketoAc_synthase_dom"/>
</dbReference>
<dbReference type="InterPro" id="IPR017568">
    <property type="entry name" value="3-oxoacyl-ACP_synth-2"/>
</dbReference>
<dbReference type="SUPFAM" id="SSF53901">
    <property type="entry name" value="Thiolase-like"/>
    <property type="match status" value="2"/>
</dbReference>
<sequence length="416" mass="43915">MSRRVVVTGLGAVTPLGNDVSTFWSNLTAGKSGISLIDEMDTMDYPVHIGGVVRDFDPEKYIDRKEARRLDKFTQFAIGAATQALENSGLKITPENAHRVGVYIGSGIGGIHTLLENYRVLLERGPKRVSPFVVPMMIANIASGQISIMFGARGPNSTAVTACATGTHAIGDAAKIIERGAADCMIAGGAEAAIVDLALAGFSNAKALSLRNEDPERASRPFDANRDGFVMAEGAGVVILESLEHAQARGAKIYAEVIGYGMSGDAYHVTAPEPNGTGAAQAMKEAILDAGIAPEDVDYINAHGTSTDLGDKLETVAIKTVFGHHAYRLAVSSNKSMIGHTLGAAGGIEAIATIKTLQEDLIPPTINYETPDPECDLDYVPNHARHAEVNVALSNSFGFGGHNAVIVLKKYRESSE</sequence>
<evidence type="ECO:0000256" key="16">
    <source>
        <dbReference type="RuleBase" id="RU003694"/>
    </source>
</evidence>
<dbReference type="PROSITE" id="PS52004">
    <property type="entry name" value="KS3_2"/>
    <property type="match status" value="1"/>
</dbReference>
<evidence type="ECO:0000313" key="18">
    <source>
        <dbReference type="EMBL" id="QSO49531.1"/>
    </source>
</evidence>
<dbReference type="PANTHER" id="PTHR11712">
    <property type="entry name" value="POLYKETIDE SYNTHASE-RELATED"/>
    <property type="match status" value="1"/>
</dbReference>
<evidence type="ECO:0000256" key="6">
    <source>
        <dbReference type="ARBA" id="ARBA00022679"/>
    </source>
</evidence>
<dbReference type="Gene3D" id="3.40.47.10">
    <property type="match status" value="1"/>
</dbReference>
<feature type="active site" description="For beta-ketoacyl synthase activity" evidence="15">
    <location>
        <position position="163"/>
    </location>
</feature>
<dbReference type="Proteomes" id="UP000663505">
    <property type="component" value="Chromosome"/>
</dbReference>
<keyword evidence="8" id="KW-0443">Lipid metabolism</keyword>
<dbReference type="InterPro" id="IPR000794">
    <property type="entry name" value="Beta-ketoacyl_synthase"/>
</dbReference>
<dbReference type="PROSITE" id="PS00606">
    <property type="entry name" value="KS3_1"/>
    <property type="match status" value="1"/>
</dbReference>
<dbReference type="EMBL" id="CP071182">
    <property type="protein sequence ID" value="QSO49531.1"/>
    <property type="molecule type" value="Genomic_DNA"/>
</dbReference>
<dbReference type="GO" id="GO:0006633">
    <property type="term" value="P:fatty acid biosynthetic process"/>
    <property type="evidence" value="ECO:0007669"/>
    <property type="project" value="UniProtKB-UniRule"/>
</dbReference>
<keyword evidence="5 14" id="KW-0444">Lipid biosynthesis</keyword>
<dbReference type="InterPro" id="IPR014031">
    <property type="entry name" value="Ketoacyl_synth_C"/>
</dbReference>
<dbReference type="NCBIfam" id="TIGR03150">
    <property type="entry name" value="fabF"/>
    <property type="match status" value="1"/>
</dbReference>
<name>A0A9X7Z9F8_9BACL</name>
<dbReference type="InterPro" id="IPR014030">
    <property type="entry name" value="Ketoacyl_synth_N"/>
</dbReference>
<keyword evidence="6 14" id="KW-0808">Transferase</keyword>
<evidence type="ECO:0000256" key="2">
    <source>
        <dbReference type="ARBA" id="ARBA00008467"/>
    </source>
</evidence>
<organism evidence="18 19">
    <name type="scientific">Alicyclobacillus mengziensis</name>
    <dbReference type="NCBI Taxonomy" id="2931921"/>
    <lineage>
        <taxon>Bacteria</taxon>
        <taxon>Bacillati</taxon>
        <taxon>Bacillota</taxon>
        <taxon>Bacilli</taxon>
        <taxon>Bacillales</taxon>
        <taxon>Alicyclobacillaceae</taxon>
        <taxon>Alicyclobacillus</taxon>
    </lineage>
</organism>
<dbReference type="GO" id="GO:0004315">
    <property type="term" value="F:3-oxoacyl-[acyl-carrier-protein] synthase activity"/>
    <property type="evidence" value="ECO:0007669"/>
    <property type="project" value="UniProtKB-UniRule"/>
</dbReference>
<comment type="catalytic activity">
    <reaction evidence="13 14">
        <text>a fatty acyl-[ACP] + malonyl-[ACP] + H(+) = a 3-oxoacyl-[ACP] + holo-[ACP] + CO2</text>
        <dbReference type="Rhea" id="RHEA:22836"/>
        <dbReference type="Rhea" id="RHEA-COMP:9623"/>
        <dbReference type="Rhea" id="RHEA-COMP:9685"/>
        <dbReference type="Rhea" id="RHEA-COMP:9916"/>
        <dbReference type="Rhea" id="RHEA-COMP:14125"/>
        <dbReference type="ChEBI" id="CHEBI:15378"/>
        <dbReference type="ChEBI" id="CHEBI:16526"/>
        <dbReference type="ChEBI" id="CHEBI:64479"/>
        <dbReference type="ChEBI" id="CHEBI:78449"/>
        <dbReference type="ChEBI" id="CHEBI:78776"/>
        <dbReference type="ChEBI" id="CHEBI:138651"/>
    </reaction>
</comment>
<evidence type="ECO:0000256" key="8">
    <source>
        <dbReference type="ARBA" id="ARBA00023098"/>
    </source>
</evidence>
<feature type="domain" description="Ketosynthase family 3 (KS3)" evidence="17">
    <location>
        <begin position="2"/>
        <end position="410"/>
    </location>
</feature>
<evidence type="ECO:0000256" key="3">
    <source>
        <dbReference type="ARBA" id="ARBA00012356"/>
    </source>
</evidence>
<evidence type="ECO:0000256" key="4">
    <source>
        <dbReference type="ARBA" id="ARBA00014657"/>
    </source>
</evidence>
<comment type="similarity">
    <text evidence="2 14 16">Belongs to the thiolase-like superfamily. Beta-ketoacyl-ACP synthases family.</text>
</comment>
<evidence type="ECO:0000256" key="1">
    <source>
        <dbReference type="ARBA" id="ARBA00005194"/>
    </source>
</evidence>
<comment type="function">
    <text evidence="11 14">Involved in the type II fatty acid elongation cycle. Catalyzes the elongation of a wide range of acyl-ACP by the addition of two carbons from malonyl-ACP to an acyl acceptor. Can efficiently catalyze the conversion of palmitoleoyl-ACP (cis-hexadec-9-enoyl-ACP) to cis-vaccenoyl-ACP (cis-octadec-11-enoyl-ACP), an essential step in the thermal regulation of fatty acid composition.</text>
</comment>
<dbReference type="SMART" id="SM00825">
    <property type="entry name" value="PKS_KS"/>
    <property type="match status" value="1"/>
</dbReference>
<keyword evidence="10 14" id="KW-0012">Acyltransferase</keyword>
<evidence type="ECO:0000256" key="15">
    <source>
        <dbReference type="PIRSR" id="PIRSR000447-1"/>
    </source>
</evidence>
<dbReference type="PANTHER" id="PTHR11712:SF336">
    <property type="entry name" value="3-OXOACYL-[ACYL-CARRIER-PROTEIN] SYNTHASE, MITOCHONDRIAL"/>
    <property type="match status" value="1"/>
</dbReference>
<evidence type="ECO:0000256" key="12">
    <source>
        <dbReference type="ARBA" id="ARBA00047318"/>
    </source>
</evidence>
<dbReference type="InterPro" id="IPR016039">
    <property type="entry name" value="Thiolase-like"/>
</dbReference>
<evidence type="ECO:0000256" key="5">
    <source>
        <dbReference type="ARBA" id="ARBA00022516"/>
    </source>
</evidence>
<keyword evidence="9 14" id="KW-0275">Fatty acid biosynthesis</keyword>
<evidence type="ECO:0000256" key="7">
    <source>
        <dbReference type="ARBA" id="ARBA00022832"/>
    </source>
</evidence>
<proteinExistence type="inferred from homology"/>
<dbReference type="CDD" id="cd00834">
    <property type="entry name" value="KAS_I_II"/>
    <property type="match status" value="1"/>
</dbReference>
<evidence type="ECO:0000256" key="13">
    <source>
        <dbReference type="ARBA" id="ARBA00047659"/>
    </source>
</evidence>
<accession>A0A9X7Z9F8</accession>
<dbReference type="Pfam" id="PF02801">
    <property type="entry name" value="Ketoacyl-synt_C"/>
    <property type="match status" value="1"/>
</dbReference>
<dbReference type="FunFam" id="3.40.47.10:FF:000009">
    <property type="entry name" value="3-oxoacyl-[acyl-carrier-protein] synthase 2"/>
    <property type="match status" value="1"/>
</dbReference>
<dbReference type="NCBIfam" id="NF005589">
    <property type="entry name" value="PRK07314.1"/>
    <property type="match status" value="1"/>
</dbReference>
<dbReference type="AlphaFoldDB" id="A0A9X7Z9F8"/>
<comment type="pathway">
    <text evidence="1 14">Lipid metabolism; fatty acid biosynthesis.</text>
</comment>
<keyword evidence="19" id="KW-1185">Reference proteome</keyword>
<dbReference type="NCBIfam" id="NF004970">
    <property type="entry name" value="PRK06333.1"/>
    <property type="match status" value="1"/>
</dbReference>
<reference evidence="18 19" key="1">
    <citation type="submission" date="2021-02" db="EMBL/GenBank/DDBJ databases">
        <title>Alicyclobacillus curvatus sp. nov. and Alicyclobacillus mengziensis sp. nov., two acidophilic bacteria isolated from acid mine drainage.</title>
        <authorList>
            <person name="Huang Y."/>
        </authorList>
    </citation>
    <scope>NUCLEOTIDE SEQUENCE [LARGE SCALE GENOMIC DNA]</scope>
    <source>
        <strain evidence="18 19">S30H14</strain>
    </source>
</reference>
<evidence type="ECO:0000313" key="19">
    <source>
        <dbReference type="Proteomes" id="UP000663505"/>
    </source>
</evidence>
<evidence type="ECO:0000256" key="9">
    <source>
        <dbReference type="ARBA" id="ARBA00023160"/>
    </source>
</evidence>
<dbReference type="InterPro" id="IPR018201">
    <property type="entry name" value="Ketoacyl_synth_AS"/>
</dbReference>
<dbReference type="Pfam" id="PF00109">
    <property type="entry name" value="ketoacyl-synt"/>
    <property type="match status" value="1"/>
</dbReference>
<dbReference type="RefSeq" id="WP_206658841.1">
    <property type="nucleotide sequence ID" value="NZ_CP071182.1"/>
</dbReference>
<protein>
    <recommendedName>
        <fullName evidence="4 14">3-oxoacyl-[acyl-carrier-protein] synthase 2</fullName>
        <ecNumber evidence="3 14">2.3.1.179</ecNumber>
    </recommendedName>
</protein>
<evidence type="ECO:0000256" key="14">
    <source>
        <dbReference type="PIRNR" id="PIRNR000447"/>
    </source>
</evidence>
<keyword evidence="7" id="KW-0276">Fatty acid metabolism</keyword>
<gene>
    <name evidence="18" type="primary">fabF</name>
    <name evidence="18" type="ORF">JZ786_11885</name>
</gene>
<evidence type="ECO:0000259" key="17">
    <source>
        <dbReference type="PROSITE" id="PS52004"/>
    </source>
</evidence>
<dbReference type="GO" id="GO:0005829">
    <property type="term" value="C:cytosol"/>
    <property type="evidence" value="ECO:0007669"/>
    <property type="project" value="TreeGrafter"/>
</dbReference>
<evidence type="ECO:0000256" key="10">
    <source>
        <dbReference type="ARBA" id="ARBA00023315"/>
    </source>
</evidence>
<comment type="catalytic activity">
    <reaction evidence="12 14">
        <text>(9Z)-hexadecenoyl-[ACP] + malonyl-[ACP] + H(+) = 3-oxo-(11Z)-octadecenoyl-[ACP] + holo-[ACP] + CO2</text>
        <dbReference type="Rhea" id="RHEA:55040"/>
        <dbReference type="Rhea" id="RHEA-COMP:9623"/>
        <dbReference type="Rhea" id="RHEA-COMP:9685"/>
        <dbReference type="Rhea" id="RHEA-COMP:10800"/>
        <dbReference type="Rhea" id="RHEA-COMP:14074"/>
        <dbReference type="ChEBI" id="CHEBI:15378"/>
        <dbReference type="ChEBI" id="CHEBI:16526"/>
        <dbReference type="ChEBI" id="CHEBI:64479"/>
        <dbReference type="ChEBI" id="CHEBI:78449"/>
        <dbReference type="ChEBI" id="CHEBI:83989"/>
        <dbReference type="ChEBI" id="CHEBI:138538"/>
        <dbReference type="EC" id="2.3.1.179"/>
    </reaction>
</comment>